<proteinExistence type="predicted"/>
<dbReference type="Pfam" id="PF20469">
    <property type="entry name" value="OLD-like_TOPRIM"/>
    <property type="match status" value="1"/>
</dbReference>
<dbReference type="InterPro" id="IPR051396">
    <property type="entry name" value="Bact_Antivir_Def_Nuclease"/>
</dbReference>
<organism evidence="3 4">
    <name type="scientific">Crassostrea virginica</name>
    <name type="common">Eastern oyster</name>
    <dbReference type="NCBI Taxonomy" id="6565"/>
    <lineage>
        <taxon>Eukaryota</taxon>
        <taxon>Metazoa</taxon>
        <taxon>Spiralia</taxon>
        <taxon>Lophotrochozoa</taxon>
        <taxon>Mollusca</taxon>
        <taxon>Bivalvia</taxon>
        <taxon>Autobranchia</taxon>
        <taxon>Pteriomorphia</taxon>
        <taxon>Ostreida</taxon>
        <taxon>Ostreoidea</taxon>
        <taxon>Ostreidae</taxon>
        <taxon>Crassostrea</taxon>
    </lineage>
</organism>
<dbReference type="PANTHER" id="PTHR43581:SF2">
    <property type="entry name" value="EXCINUCLEASE ATPASE SUBUNIT"/>
    <property type="match status" value="1"/>
</dbReference>
<evidence type="ECO:0000313" key="3">
    <source>
        <dbReference type="Proteomes" id="UP000694844"/>
    </source>
</evidence>
<dbReference type="InterPro" id="IPR027417">
    <property type="entry name" value="P-loop_NTPase"/>
</dbReference>
<dbReference type="Gene3D" id="3.40.50.300">
    <property type="entry name" value="P-loop containing nucleotide triphosphate hydrolases"/>
    <property type="match status" value="1"/>
</dbReference>
<reference evidence="4" key="1">
    <citation type="submission" date="2025-08" db="UniProtKB">
        <authorList>
            <consortium name="RefSeq"/>
        </authorList>
    </citation>
    <scope>IDENTIFICATION</scope>
    <source>
        <tissue evidence="4">Whole sample</tissue>
    </source>
</reference>
<dbReference type="Proteomes" id="UP000694844">
    <property type="component" value="Chromosome 6"/>
</dbReference>
<keyword evidence="3" id="KW-1185">Reference proteome</keyword>
<dbReference type="InterPro" id="IPR034139">
    <property type="entry name" value="TOPRIM_OLD"/>
</dbReference>
<dbReference type="PANTHER" id="PTHR43581">
    <property type="entry name" value="ATP/GTP PHOSPHATASE"/>
    <property type="match status" value="1"/>
</dbReference>
<dbReference type="GeneID" id="111100175"/>
<dbReference type="KEGG" id="cvn:111100175"/>
<dbReference type="SUPFAM" id="SSF52540">
    <property type="entry name" value="P-loop containing nucleoside triphosphate hydrolases"/>
    <property type="match status" value="1"/>
</dbReference>
<dbReference type="OrthoDB" id="6157162at2759"/>
<name>A0A8B8A7V4_CRAVI</name>
<dbReference type="AlphaFoldDB" id="A0A8B8A7V4"/>
<protein>
    <submittedName>
        <fullName evidence="4">Uncharacterized protein LOC111100175</fullName>
    </submittedName>
</protein>
<feature type="compositionally biased region" description="Acidic residues" evidence="1">
    <location>
        <begin position="121"/>
        <end position="131"/>
    </location>
</feature>
<feature type="domain" description="OLD protein-like TOPRIM" evidence="2">
    <location>
        <begin position="437"/>
        <end position="511"/>
    </location>
</feature>
<dbReference type="RefSeq" id="XP_022287531.1">
    <property type="nucleotide sequence ID" value="XM_022431823.1"/>
</dbReference>
<accession>A0A8B8A7V4</accession>
<evidence type="ECO:0000256" key="1">
    <source>
        <dbReference type="SAM" id="MobiDB-lite"/>
    </source>
</evidence>
<gene>
    <name evidence="4" type="primary">LOC111100175</name>
</gene>
<evidence type="ECO:0000313" key="4">
    <source>
        <dbReference type="RefSeq" id="XP_022287531.1"/>
    </source>
</evidence>
<evidence type="ECO:0000259" key="2">
    <source>
        <dbReference type="Pfam" id="PF20469"/>
    </source>
</evidence>
<feature type="region of interest" description="Disordered" evidence="1">
    <location>
        <begin position="101"/>
        <end position="140"/>
    </location>
</feature>
<sequence>MLRRIILKNFVHFEEKQDLELPSNSPILFVGASSSGKTAVLELIRRCLDSKINCSLTTRANPILTAYAFCTFSIDSTNITDIKDYDSKVISGILVDGEQTVGEDDRDKDSIQEITENDGNSSDDDDDDEEKEDQKCDEPNKRYDEGCDQIFHKIIIYTYKNKRKIRSKTYIEKKDGKIVDFQRNVKLPESLFSLLEKGDHEAFVRKVLLYIRTNQKKGNIYDEKPKMWNAISSTFVGVLSMRGMGTFQWTKSEKIAQDYKEDNYQNTCKHAEIINDLMGNEVIHDDIEKKIFKYLTDGESIEFTKTSNEGNSDSITIKRGGKTFPLLKTSVGIIEAKQFSLLMAHKEVKTICYEEPDRGMHPQMIQRMKEVLYQESQKSKTIIVVTHSSMLVDSMWFKNIFIFCEKGNGIYFIKSFDQAIPDKNAKLSEIEEMKTLLFSSKVLLVEGKSDKVVLQGIYRHCFNKPESERNEKDGNILSYQILQCGGSSFTKPVKTFCDNINVKCLLLLDRDTVITTDNRGCIEDINEGDLDIDSFKEQPIMDFIRDTENGFDSLSSELKKNGKFIWKEGDLEDVLLSDRNKRKDIYETLEIENPDSLREKLKKKMKKKLSHGLKQEQSERLTNIIINYDDVQRLLNFWRDS</sequence>